<organism evidence="1 2">
    <name type="scientific">Peltaster fructicola</name>
    <dbReference type="NCBI Taxonomy" id="286661"/>
    <lineage>
        <taxon>Eukaryota</taxon>
        <taxon>Fungi</taxon>
        <taxon>Dikarya</taxon>
        <taxon>Ascomycota</taxon>
        <taxon>Pezizomycotina</taxon>
        <taxon>Dothideomycetes</taxon>
        <taxon>Dothideomycetes incertae sedis</taxon>
        <taxon>Peltaster</taxon>
    </lineage>
</organism>
<proteinExistence type="predicted"/>
<dbReference type="PANTHER" id="PTHR39290:SF6">
    <property type="entry name" value="S-ADENOSYL-L-METHIONINE-DEPENDENT METHYLTRANSFERASES SUPERFAMILY PROTEIN"/>
    <property type="match status" value="1"/>
</dbReference>
<dbReference type="Gene3D" id="3.40.50.150">
    <property type="entry name" value="Vaccinia Virus protein VP39"/>
    <property type="match status" value="1"/>
</dbReference>
<reference evidence="1 2" key="1">
    <citation type="journal article" date="2016" name="Sci. Rep.">
        <title>Peltaster fructicola genome reveals evolution from an invasive phytopathogen to an ectophytic parasite.</title>
        <authorList>
            <person name="Xu C."/>
            <person name="Chen H."/>
            <person name="Gleason M.L."/>
            <person name="Xu J.R."/>
            <person name="Liu H."/>
            <person name="Zhang R."/>
            <person name="Sun G."/>
        </authorList>
    </citation>
    <scope>NUCLEOTIDE SEQUENCE [LARGE SCALE GENOMIC DNA]</scope>
    <source>
        <strain evidence="1 2">LNHT1506</strain>
    </source>
</reference>
<protein>
    <recommendedName>
        <fullName evidence="3">Methyltransferase domain-containing protein</fullName>
    </recommendedName>
</protein>
<evidence type="ECO:0008006" key="3">
    <source>
        <dbReference type="Google" id="ProtNLM"/>
    </source>
</evidence>
<sequence>MPSIPQRAQTDGSSTFDPDAFFEAWSKEELKPPYDNNFRKFIIKSFGLEANDTYGYRATAEVTLLQAQTYVDFGGQGGLHKWYLDGEGKQIPAPPAVDIAAYTDIFRATTNTVNALKGLASNAKKESIRSDVAKHLNALYQPVAAERKIVVPKSKAHINPYLDIWAWTNVNLEWAGPTESTVKVHHSHPILPIIFHHFGCVCPSYEALEVIRQVAKGRTIADIGSGNGFWTYMLRRTKDGKKNLDVVAIDNGISEWRTMWIGDTTETDGVKWLQQNAGGKEHVLLLVYPQVGLSFTSNTIAAYKGSTIIIAGSQNANGFTAFKELLTEWFAREMPAWSKVCQIPLPSFAGKDEALFVFERS</sequence>
<dbReference type="AlphaFoldDB" id="A0A6H0Y2L1"/>
<evidence type="ECO:0000313" key="2">
    <source>
        <dbReference type="Proteomes" id="UP000503462"/>
    </source>
</evidence>
<keyword evidence="2" id="KW-1185">Reference proteome</keyword>
<accession>A0A6H0Y2L1</accession>
<evidence type="ECO:0000313" key="1">
    <source>
        <dbReference type="EMBL" id="QIX01253.1"/>
    </source>
</evidence>
<dbReference type="PANTHER" id="PTHR39290">
    <property type="entry name" value="C3H1-TYPE DOMAIN-CONTAINING PROTEIN-RELATED"/>
    <property type="match status" value="1"/>
</dbReference>
<dbReference type="Proteomes" id="UP000503462">
    <property type="component" value="Chromosome 4"/>
</dbReference>
<name>A0A6H0Y2L1_9PEZI</name>
<dbReference type="OrthoDB" id="5411518at2759"/>
<gene>
    <name evidence="1" type="ORF">AMS68_006770</name>
</gene>
<dbReference type="EMBL" id="CP051142">
    <property type="protein sequence ID" value="QIX01253.1"/>
    <property type="molecule type" value="Genomic_DNA"/>
</dbReference>
<dbReference type="InterPro" id="IPR029063">
    <property type="entry name" value="SAM-dependent_MTases_sf"/>
</dbReference>